<evidence type="ECO:0008006" key="10">
    <source>
        <dbReference type="Google" id="ProtNLM"/>
    </source>
</evidence>
<dbReference type="GO" id="GO:0032051">
    <property type="term" value="F:clathrin light chain binding"/>
    <property type="evidence" value="ECO:0007669"/>
    <property type="project" value="TreeGrafter"/>
</dbReference>
<dbReference type="InterPro" id="IPR011417">
    <property type="entry name" value="ANTH_dom"/>
</dbReference>
<feature type="coiled-coil region" evidence="5">
    <location>
        <begin position="703"/>
        <end position="734"/>
    </location>
</feature>
<dbReference type="FunFam" id="1.25.40.90:FF:000012">
    <property type="entry name" value="Huntingtin interacting protein 1-related"/>
    <property type="match status" value="1"/>
</dbReference>
<comment type="subcellular location">
    <subcellularLocation>
        <location evidence="1">Cytoplasm</location>
    </subcellularLocation>
</comment>
<evidence type="ECO:0000256" key="3">
    <source>
        <dbReference type="ARBA" id="ARBA00022490"/>
    </source>
</evidence>
<dbReference type="InterPro" id="IPR002558">
    <property type="entry name" value="ILWEQ_dom"/>
</dbReference>
<feature type="coiled-coil region" evidence="5">
    <location>
        <begin position="342"/>
        <end position="394"/>
    </location>
</feature>
<dbReference type="AlphaFoldDB" id="T1IJU8"/>
<organism evidence="8 9">
    <name type="scientific">Strigamia maritima</name>
    <name type="common">European centipede</name>
    <name type="synonym">Geophilus maritimus</name>
    <dbReference type="NCBI Taxonomy" id="126957"/>
    <lineage>
        <taxon>Eukaryota</taxon>
        <taxon>Metazoa</taxon>
        <taxon>Ecdysozoa</taxon>
        <taxon>Arthropoda</taxon>
        <taxon>Myriapoda</taxon>
        <taxon>Chilopoda</taxon>
        <taxon>Pleurostigmophora</taxon>
        <taxon>Geophilomorpha</taxon>
        <taxon>Linotaeniidae</taxon>
        <taxon>Strigamia</taxon>
    </lineage>
</organism>
<dbReference type="Pfam" id="PF07651">
    <property type="entry name" value="ANTH"/>
    <property type="match status" value="1"/>
</dbReference>
<evidence type="ECO:0000256" key="1">
    <source>
        <dbReference type="ARBA" id="ARBA00004496"/>
    </source>
</evidence>
<dbReference type="HOGENOM" id="CLU_006034_0_0_1"/>
<feature type="domain" description="I/LWEQ" evidence="7">
    <location>
        <begin position="698"/>
        <end position="939"/>
    </location>
</feature>
<feature type="domain" description="ENTH" evidence="6">
    <location>
        <begin position="21"/>
        <end position="149"/>
    </location>
</feature>
<keyword evidence="4" id="KW-0009">Actin-binding</keyword>
<dbReference type="InterPro" id="IPR030224">
    <property type="entry name" value="Sla2_fam"/>
</dbReference>
<evidence type="ECO:0000256" key="4">
    <source>
        <dbReference type="ARBA" id="ARBA00023203"/>
    </source>
</evidence>
<dbReference type="eggNOG" id="KOG0980">
    <property type="taxonomic scope" value="Eukaryota"/>
</dbReference>
<dbReference type="Gene3D" id="1.25.40.90">
    <property type="match status" value="1"/>
</dbReference>
<dbReference type="OMA" id="LTEIEXT"/>
<dbReference type="PANTHER" id="PTHR10407">
    <property type="entry name" value="HUNTINGTIN INTERACTING PROTEIN 1"/>
    <property type="match status" value="1"/>
</dbReference>
<dbReference type="Gene3D" id="1.20.5.1700">
    <property type="match status" value="1"/>
</dbReference>
<dbReference type="GO" id="GO:0043325">
    <property type="term" value="F:phosphatidylinositol-3,4-bisphosphate binding"/>
    <property type="evidence" value="ECO:0007669"/>
    <property type="project" value="TreeGrafter"/>
</dbReference>
<dbReference type="EnsemblMetazoa" id="SMAR001175-RA">
    <property type="protein sequence ID" value="SMAR001175-PA"/>
    <property type="gene ID" value="SMAR001175"/>
</dbReference>
<dbReference type="PhylomeDB" id="T1IJU8"/>
<dbReference type="GO" id="GO:0048268">
    <property type="term" value="P:clathrin coat assembly"/>
    <property type="evidence" value="ECO:0007669"/>
    <property type="project" value="TreeGrafter"/>
</dbReference>
<evidence type="ECO:0000256" key="5">
    <source>
        <dbReference type="SAM" id="Coils"/>
    </source>
</evidence>
<dbReference type="STRING" id="126957.T1IJU8"/>
<reference evidence="8" key="2">
    <citation type="submission" date="2015-02" db="UniProtKB">
        <authorList>
            <consortium name="EnsemblMetazoa"/>
        </authorList>
    </citation>
    <scope>IDENTIFICATION</scope>
</reference>
<dbReference type="GO" id="GO:0006897">
    <property type="term" value="P:endocytosis"/>
    <property type="evidence" value="ECO:0007669"/>
    <property type="project" value="InterPro"/>
</dbReference>
<reference evidence="9" key="1">
    <citation type="submission" date="2011-05" db="EMBL/GenBank/DDBJ databases">
        <authorList>
            <person name="Richards S.R."/>
            <person name="Qu J."/>
            <person name="Jiang H."/>
            <person name="Jhangiani S.N."/>
            <person name="Agravi P."/>
            <person name="Goodspeed R."/>
            <person name="Gross S."/>
            <person name="Mandapat C."/>
            <person name="Jackson L."/>
            <person name="Mathew T."/>
            <person name="Pu L."/>
            <person name="Thornton R."/>
            <person name="Saada N."/>
            <person name="Wilczek-Boney K.B."/>
            <person name="Lee S."/>
            <person name="Kovar C."/>
            <person name="Wu Y."/>
            <person name="Scherer S.E."/>
            <person name="Worley K.C."/>
            <person name="Muzny D.M."/>
            <person name="Gibbs R."/>
        </authorList>
    </citation>
    <scope>NUCLEOTIDE SEQUENCE</scope>
    <source>
        <strain evidence="9">Brora</strain>
    </source>
</reference>
<dbReference type="SMART" id="SM00307">
    <property type="entry name" value="ILWEQ"/>
    <property type="match status" value="1"/>
</dbReference>
<dbReference type="PROSITE" id="PS50942">
    <property type="entry name" value="ENTH"/>
    <property type="match status" value="1"/>
</dbReference>
<dbReference type="GO" id="GO:0030864">
    <property type="term" value="C:cortical actin cytoskeleton"/>
    <property type="evidence" value="ECO:0007669"/>
    <property type="project" value="TreeGrafter"/>
</dbReference>
<dbReference type="Pfam" id="PF01608">
    <property type="entry name" value="I_LWEQ"/>
    <property type="match status" value="1"/>
</dbReference>
<proteinExistence type="inferred from homology"/>
<dbReference type="InterPro" id="IPR013809">
    <property type="entry name" value="ENTH"/>
</dbReference>
<dbReference type="SUPFAM" id="SSF109885">
    <property type="entry name" value="I/LWEQ domain"/>
    <property type="match status" value="1"/>
</dbReference>
<dbReference type="PANTHER" id="PTHR10407:SF15">
    <property type="entry name" value="HUNTINGTIN INTERACTING PROTEIN 1"/>
    <property type="match status" value="1"/>
</dbReference>
<feature type="coiled-coil region" evidence="5">
    <location>
        <begin position="468"/>
        <end position="537"/>
    </location>
</feature>
<dbReference type="GO" id="GO:0030136">
    <property type="term" value="C:clathrin-coated vesicle"/>
    <property type="evidence" value="ECO:0007669"/>
    <property type="project" value="TreeGrafter"/>
</dbReference>
<dbReference type="GO" id="GO:0051015">
    <property type="term" value="F:actin filament binding"/>
    <property type="evidence" value="ECO:0007669"/>
    <property type="project" value="TreeGrafter"/>
</dbReference>
<comment type="similarity">
    <text evidence="2">Belongs to the SLA2 family.</text>
</comment>
<dbReference type="Proteomes" id="UP000014500">
    <property type="component" value="Unassembled WGS sequence"/>
</dbReference>
<dbReference type="CDD" id="cd17006">
    <property type="entry name" value="ANTH_N_HIP1_like"/>
    <property type="match status" value="1"/>
</dbReference>
<dbReference type="FunFam" id="1.20.1410.10:FF:000006">
    <property type="entry name" value="Huntingtin interacting protein"/>
    <property type="match status" value="1"/>
</dbReference>
<keyword evidence="3" id="KW-0963">Cytoplasm</keyword>
<dbReference type="EMBL" id="JH430359">
    <property type="status" value="NOT_ANNOTATED_CDS"/>
    <property type="molecule type" value="Genomic_DNA"/>
</dbReference>
<dbReference type="GO" id="GO:0035615">
    <property type="term" value="F:clathrin adaptor activity"/>
    <property type="evidence" value="ECO:0007669"/>
    <property type="project" value="TreeGrafter"/>
</dbReference>
<protein>
    <recommendedName>
        <fullName evidence="10">I/LWEQ domain-containing protein</fullName>
    </recommendedName>
</protein>
<dbReference type="Gene3D" id="1.20.1410.10">
    <property type="entry name" value="I/LWEQ domain"/>
    <property type="match status" value="1"/>
</dbReference>
<evidence type="ECO:0000259" key="6">
    <source>
        <dbReference type="PROSITE" id="PS50942"/>
    </source>
</evidence>
<dbReference type="SUPFAM" id="SSF48464">
    <property type="entry name" value="ENTH/VHS domain"/>
    <property type="match status" value="1"/>
</dbReference>
<dbReference type="PROSITE" id="PS50945">
    <property type="entry name" value="I_LWEQ"/>
    <property type="match status" value="1"/>
</dbReference>
<keyword evidence="9" id="KW-1185">Reference proteome</keyword>
<sequence length="952" mass="106519">MSSIPLSRVLQQRRGTSLDVQREVFEKAQALSITKAVNSQETPAKEKHIRNTIIGTFQEKGAGIFWNVVTKLPLQGNPIVCWKFCHTLHKLLREGHQNVLAESLKFKSEIEGLGKLWGHLKEGYGRLIACYCKLLVVKLDFHTKNPRFPGNLQVTADQLEDICDRDVNNYFQMTVEMFDYMDEILNLQATIFGSLDMSRSNSMTSSGQCRLAPLIPCIQDSSHLYDFCVKLLFKLHSSLPPDTLIGHSDRFRHQFSLLRQFYLNSSTLQYFKHLIQIPLLPDNPPNFLVQGDLSSHLSPVVILPPRPETPDNDSLLDMTLVDMLNTTDETLSTNGTTSPETLSEKDRLIDQLLREIHDLKEEILKLRAEADKNSEDLRNRCLSLESQVTELGNQLENKIHETNYLQKQINKSVEDSEAMQATAEKKAKVGEEKFLKMKDVYTKLREEHIALLRGKAEIEKQLSGAMKASEEANSLQEIVKSMDELKRNKDILEQELYKASAKRDELTIELAEISSTNSLLEEKLIQSEKTKEAIKQEFTIATKKLQNNSLVNCIDEVESLVQTANDAIDGPSFTSLTCSPEYFLTVVETSVQALDKLVSEHSTYLRTGTNGDDVLKAAIRLGFNFSECALEGAATANSSANVELGHDLSAASRETTLAVIDLLKNLKEKSETVSISQYSDIVRSRLKNLTSLSEGLMSNKGDIENLSEMVEDELTLMDKAIEEAANRIEDLMKKTRQADSGVKLEVNSKILESCTALMQAIRVLVQRSKTLQEEIVSQGKGSTSAKEFYKRNHRWTEGLLSAAKAVGLGAQFLVNAADKVMDGKATFAELMVASQEIAASTAQLVVASKVKADRNSENLTNLSRASKGVTEATGTVVATAKSCAELLEERDVMDFTKLSLHQAKRLEMESQVRVLELESNLAQERIKLARLRKQHYTLAGPSEGWEEEDIPK</sequence>
<name>T1IJU8_STRMM</name>
<evidence type="ECO:0000313" key="8">
    <source>
        <dbReference type="EnsemblMetazoa" id="SMAR001175-PA"/>
    </source>
</evidence>
<accession>T1IJU8</accession>
<dbReference type="GO" id="GO:0007015">
    <property type="term" value="P:actin filament organization"/>
    <property type="evidence" value="ECO:0007669"/>
    <property type="project" value="TreeGrafter"/>
</dbReference>
<dbReference type="InterPro" id="IPR035964">
    <property type="entry name" value="I/LWEQ_dom_sf"/>
</dbReference>
<evidence type="ECO:0000256" key="2">
    <source>
        <dbReference type="ARBA" id="ARBA00010135"/>
    </source>
</evidence>
<dbReference type="GO" id="GO:0080025">
    <property type="term" value="F:phosphatidylinositol-3,5-bisphosphate binding"/>
    <property type="evidence" value="ECO:0007669"/>
    <property type="project" value="TreeGrafter"/>
</dbReference>
<evidence type="ECO:0000259" key="7">
    <source>
        <dbReference type="PROSITE" id="PS50945"/>
    </source>
</evidence>
<evidence type="ECO:0000313" key="9">
    <source>
        <dbReference type="Proteomes" id="UP000014500"/>
    </source>
</evidence>
<dbReference type="SMART" id="SM00273">
    <property type="entry name" value="ENTH"/>
    <property type="match status" value="1"/>
</dbReference>
<dbReference type="InterPro" id="IPR008942">
    <property type="entry name" value="ENTH_VHS"/>
</dbReference>
<keyword evidence="5" id="KW-0175">Coiled coil</keyword>